<dbReference type="PROSITE" id="PS51464">
    <property type="entry name" value="SIS"/>
    <property type="match status" value="1"/>
</dbReference>
<evidence type="ECO:0000256" key="2">
    <source>
        <dbReference type="ARBA" id="ARBA00023125"/>
    </source>
</evidence>
<dbReference type="Gene3D" id="1.10.10.10">
    <property type="entry name" value="Winged helix-like DNA-binding domain superfamily/Winged helix DNA-binding domain"/>
    <property type="match status" value="1"/>
</dbReference>
<keyword evidence="2 6" id="KW-0238">DNA-binding</keyword>
<dbReference type="InterPro" id="IPR046348">
    <property type="entry name" value="SIS_dom_sf"/>
</dbReference>
<dbReference type="PANTHER" id="PTHR30514">
    <property type="entry name" value="GLUCOKINASE"/>
    <property type="match status" value="1"/>
</dbReference>
<accession>A0A1G8K3P5</accession>
<dbReference type="InterPro" id="IPR036388">
    <property type="entry name" value="WH-like_DNA-bd_sf"/>
</dbReference>
<keyword evidence="1" id="KW-0805">Transcription regulation</keyword>
<dbReference type="CDD" id="cd05013">
    <property type="entry name" value="SIS_RpiR"/>
    <property type="match status" value="1"/>
</dbReference>
<dbReference type="InterPro" id="IPR009057">
    <property type="entry name" value="Homeodomain-like_sf"/>
</dbReference>
<sequence>MSSMDVFSNISTLFNSFTKSEKRVAEYILQNRSQIMYMSITELSEKSSVGESSIFRFCKGLGYTGYQEFKIAVAQSLSGENSDATYTIGTEILLNDSLEEMASKVKMTNISALDETENLLDYGVLREAVEKMVEADKIRFFGIGSSLITAMEGHNKFLRITNKAELTVDSHLQAMSAALMTDKEVAIVISYSGQTKDSIEVAKMAKASGAYVIAITRFHKSPMTAFADATLLCGANEGPLQGGSLSAKIAQLYLLDVLYFEYFKKTYEVSKVNKERTAKAVADKLL</sequence>
<evidence type="ECO:0000259" key="5">
    <source>
        <dbReference type="PROSITE" id="PS51464"/>
    </source>
</evidence>
<dbReference type="Pfam" id="PF01380">
    <property type="entry name" value="SIS"/>
    <property type="match status" value="1"/>
</dbReference>
<organism evidence="6 7">
    <name type="scientific">Proteiniclasticum ruminis</name>
    <dbReference type="NCBI Taxonomy" id="398199"/>
    <lineage>
        <taxon>Bacteria</taxon>
        <taxon>Bacillati</taxon>
        <taxon>Bacillota</taxon>
        <taxon>Clostridia</taxon>
        <taxon>Eubacteriales</taxon>
        <taxon>Clostridiaceae</taxon>
        <taxon>Proteiniclasticum</taxon>
    </lineage>
</organism>
<dbReference type="SUPFAM" id="SSF53697">
    <property type="entry name" value="SIS domain"/>
    <property type="match status" value="1"/>
</dbReference>
<evidence type="ECO:0000259" key="4">
    <source>
        <dbReference type="PROSITE" id="PS51071"/>
    </source>
</evidence>
<reference evidence="6 7" key="1">
    <citation type="submission" date="2016-10" db="EMBL/GenBank/DDBJ databases">
        <authorList>
            <person name="de Groot N.N."/>
        </authorList>
    </citation>
    <scope>NUCLEOTIDE SEQUENCE [LARGE SCALE GENOMIC DNA]</scope>
    <source>
        <strain evidence="6 7">CGMCC 1.5058</strain>
    </source>
</reference>
<dbReference type="GO" id="GO:1901135">
    <property type="term" value="P:carbohydrate derivative metabolic process"/>
    <property type="evidence" value="ECO:0007669"/>
    <property type="project" value="InterPro"/>
</dbReference>
<dbReference type="InterPro" id="IPR001347">
    <property type="entry name" value="SIS_dom"/>
</dbReference>
<dbReference type="GO" id="GO:0097367">
    <property type="term" value="F:carbohydrate derivative binding"/>
    <property type="evidence" value="ECO:0007669"/>
    <property type="project" value="InterPro"/>
</dbReference>
<feature type="domain" description="SIS" evidence="5">
    <location>
        <begin position="128"/>
        <end position="268"/>
    </location>
</feature>
<feature type="domain" description="HTH rpiR-type" evidence="4">
    <location>
        <begin position="4"/>
        <end position="80"/>
    </location>
</feature>
<dbReference type="Proteomes" id="UP000183255">
    <property type="component" value="Unassembled WGS sequence"/>
</dbReference>
<dbReference type="Gene3D" id="3.40.50.10490">
    <property type="entry name" value="Glucose-6-phosphate isomerase like protein, domain 1"/>
    <property type="match status" value="1"/>
</dbReference>
<dbReference type="GO" id="GO:0003700">
    <property type="term" value="F:DNA-binding transcription factor activity"/>
    <property type="evidence" value="ECO:0007669"/>
    <property type="project" value="InterPro"/>
</dbReference>
<dbReference type="EMBL" id="FNDZ01000002">
    <property type="protein sequence ID" value="SDI38075.1"/>
    <property type="molecule type" value="Genomic_DNA"/>
</dbReference>
<dbReference type="PANTHER" id="PTHR30514:SF1">
    <property type="entry name" value="HTH-TYPE TRANSCRIPTIONAL REGULATOR HEXR-RELATED"/>
    <property type="match status" value="1"/>
</dbReference>
<dbReference type="SUPFAM" id="SSF46689">
    <property type="entry name" value="Homeodomain-like"/>
    <property type="match status" value="1"/>
</dbReference>
<evidence type="ECO:0000256" key="1">
    <source>
        <dbReference type="ARBA" id="ARBA00023015"/>
    </source>
</evidence>
<name>A0A1G8K3P5_9CLOT</name>
<dbReference type="AlphaFoldDB" id="A0A1G8K3P5"/>
<dbReference type="InterPro" id="IPR047640">
    <property type="entry name" value="RpiR-like"/>
</dbReference>
<dbReference type="PROSITE" id="PS51071">
    <property type="entry name" value="HTH_RPIR"/>
    <property type="match status" value="1"/>
</dbReference>
<dbReference type="Pfam" id="PF01418">
    <property type="entry name" value="HTH_6"/>
    <property type="match status" value="1"/>
</dbReference>
<dbReference type="InterPro" id="IPR000281">
    <property type="entry name" value="HTH_RpiR"/>
</dbReference>
<evidence type="ECO:0000313" key="7">
    <source>
        <dbReference type="Proteomes" id="UP000183255"/>
    </source>
</evidence>
<evidence type="ECO:0000256" key="3">
    <source>
        <dbReference type="ARBA" id="ARBA00023163"/>
    </source>
</evidence>
<dbReference type="GO" id="GO:0003677">
    <property type="term" value="F:DNA binding"/>
    <property type="evidence" value="ECO:0007669"/>
    <property type="project" value="UniProtKB-KW"/>
</dbReference>
<proteinExistence type="predicted"/>
<dbReference type="InterPro" id="IPR035472">
    <property type="entry name" value="RpiR-like_SIS"/>
</dbReference>
<keyword evidence="3" id="KW-0804">Transcription</keyword>
<evidence type="ECO:0000313" key="6">
    <source>
        <dbReference type="EMBL" id="SDI38075.1"/>
    </source>
</evidence>
<gene>
    <name evidence="6" type="ORF">SAMN05421804_102193</name>
</gene>
<protein>
    <submittedName>
        <fullName evidence="6">DNA-binding transcriptional regulator, MurR/RpiR family, contains HTH and SIS domains</fullName>
    </submittedName>
</protein>